<sequence>MAVPIAFEPKPIDPTQELQRRLAAAPIQHAEALLVIYDLIQEAHDKGLLDALHGVVHARDAVFEELATGAKQKPVIAAIRNVVSLSKILSAIDPETLSCAAAEMEKEAKSAEPPTFWQIFRRTRTPEARRGLGLLTSLLVGLGRRS</sequence>
<organism evidence="1 2">
    <name type="scientific">Terriglobus saanensis (strain ATCC BAA-1853 / DSM 23119 / SP1PR4)</name>
    <dbReference type="NCBI Taxonomy" id="401053"/>
    <lineage>
        <taxon>Bacteria</taxon>
        <taxon>Pseudomonadati</taxon>
        <taxon>Acidobacteriota</taxon>
        <taxon>Terriglobia</taxon>
        <taxon>Terriglobales</taxon>
        <taxon>Acidobacteriaceae</taxon>
        <taxon>Terriglobus</taxon>
    </lineage>
</organism>
<dbReference type="RefSeq" id="WP_013566939.1">
    <property type="nucleotide sequence ID" value="NC_014963.1"/>
</dbReference>
<dbReference type="STRING" id="401053.AciPR4_0371"/>
<reference evidence="1 2" key="1">
    <citation type="journal article" date="2012" name="Stand. Genomic Sci.">
        <title>Complete genome sequence of Terriglobus saanensis type strain SP1PR4(T), an Acidobacteria from tundra soil.</title>
        <authorList>
            <person name="Rawat S.R."/>
            <person name="Mannisto M.K."/>
            <person name="Starovoytov V."/>
            <person name="Goodwin L."/>
            <person name="Nolan M."/>
            <person name="Hauser L."/>
            <person name="Land M."/>
            <person name="Davenport K.W."/>
            <person name="Woyke T."/>
            <person name="Haggblom M.M."/>
        </authorList>
    </citation>
    <scope>NUCLEOTIDE SEQUENCE</scope>
    <source>
        <strain evidence="2">ATCC BAA-1853 / DSM 23119 / SP1PR4</strain>
    </source>
</reference>
<dbReference type="HOGENOM" id="CLU_147298_0_0_0"/>
<evidence type="ECO:0000313" key="1">
    <source>
        <dbReference type="EMBL" id="ADV81206.1"/>
    </source>
</evidence>
<evidence type="ECO:0008006" key="3">
    <source>
        <dbReference type="Google" id="ProtNLM"/>
    </source>
</evidence>
<dbReference type="OrthoDB" id="119224at2"/>
<keyword evidence="2" id="KW-1185">Reference proteome</keyword>
<dbReference type="eggNOG" id="COG2427">
    <property type="taxonomic scope" value="Bacteria"/>
</dbReference>
<dbReference type="Proteomes" id="UP000006844">
    <property type="component" value="Chromosome"/>
</dbReference>
<dbReference type="InterPro" id="IPR012440">
    <property type="entry name" value="DUF1641"/>
</dbReference>
<gene>
    <name evidence="1" type="ordered locus">AciPR4_0371</name>
</gene>
<protein>
    <recommendedName>
        <fullName evidence="3">DUF1641 domain-containing protein</fullName>
    </recommendedName>
</protein>
<accession>E8V273</accession>
<name>E8V273_TERSS</name>
<dbReference type="Pfam" id="PF07849">
    <property type="entry name" value="DUF1641"/>
    <property type="match status" value="1"/>
</dbReference>
<dbReference type="PANTHER" id="PTHR38433">
    <property type="match status" value="1"/>
</dbReference>
<proteinExistence type="predicted"/>
<evidence type="ECO:0000313" key="2">
    <source>
        <dbReference type="Proteomes" id="UP000006844"/>
    </source>
</evidence>
<dbReference type="KEGG" id="tsa:AciPR4_0371"/>
<dbReference type="EMBL" id="CP002467">
    <property type="protein sequence ID" value="ADV81206.1"/>
    <property type="molecule type" value="Genomic_DNA"/>
</dbReference>
<dbReference type="AlphaFoldDB" id="E8V273"/>
<dbReference type="PANTHER" id="PTHR38433:SF1">
    <property type="entry name" value="DUF1641 DOMAIN-CONTAINING PROTEIN"/>
    <property type="match status" value="1"/>
</dbReference>